<name>A0A2T4CIA3_TRILO</name>
<evidence type="ECO:0000313" key="2">
    <source>
        <dbReference type="Proteomes" id="UP000240760"/>
    </source>
</evidence>
<dbReference type="EMBL" id="KZ679126">
    <property type="protein sequence ID" value="PTB81286.1"/>
    <property type="molecule type" value="Genomic_DNA"/>
</dbReference>
<organism evidence="1 2">
    <name type="scientific">Trichoderma longibrachiatum ATCC 18648</name>
    <dbReference type="NCBI Taxonomy" id="983965"/>
    <lineage>
        <taxon>Eukaryota</taxon>
        <taxon>Fungi</taxon>
        <taxon>Dikarya</taxon>
        <taxon>Ascomycota</taxon>
        <taxon>Pezizomycotina</taxon>
        <taxon>Sordariomycetes</taxon>
        <taxon>Hypocreomycetidae</taxon>
        <taxon>Hypocreales</taxon>
        <taxon>Hypocreaceae</taxon>
        <taxon>Trichoderma</taxon>
    </lineage>
</organism>
<keyword evidence="2" id="KW-1185">Reference proteome</keyword>
<dbReference type="Proteomes" id="UP000240760">
    <property type="component" value="Unassembled WGS sequence"/>
</dbReference>
<dbReference type="AlphaFoldDB" id="A0A2T4CIA3"/>
<gene>
    <name evidence="1" type="ORF">M440DRAFT_1012190</name>
</gene>
<protein>
    <submittedName>
        <fullName evidence="1">Uncharacterized protein</fullName>
    </submittedName>
</protein>
<reference evidence="1 2" key="1">
    <citation type="submission" date="2016-07" db="EMBL/GenBank/DDBJ databases">
        <title>Multiple horizontal gene transfer events from other fungi enriched the ability of initially mycotrophic Trichoderma (Ascomycota) to feed on dead plant biomass.</title>
        <authorList>
            <consortium name="DOE Joint Genome Institute"/>
            <person name="Aerts A."/>
            <person name="Atanasova L."/>
            <person name="Chenthamara K."/>
            <person name="Zhang J."/>
            <person name="Grujic M."/>
            <person name="Henrissat B."/>
            <person name="Kuo A."/>
            <person name="Salamov A."/>
            <person name="Lipzen A."/>
            <person name="Labutti K."/>
            <person name="Barry K."/>
            <person name="Miao Y."/>
            <person name="Rahimi M.J."/>
            <person name="Shen Q."/>
            <person name="Grigoriev I.V."/>
            <person name="Kubicek C.P."/>
            <person name="Druzhinina I.S."/>
        </authorList>
    </citation>
    <scope>NUCLEOTIDE SEQUENCE [LARGE SCALE GENOMIC DNA]</scope>
    <source>
        <strain evidence="1 2">ATCC 18648</strain>
    </source>
</reference>
<sequence>MGYCTRPPTIGQLLVICAILPRGQGSRKSLRRSGATVPSRSIFSAMSHWLYLRGYLRYLAGITWARSSASEGSHDSETELHCLKILRARDLAVLIDDCTARLRCMILHYDGKMA</sequence>
<evidence type="ECO:0000313" key="1">
    <source>
        <dbReference type="EMBL" id="PTB81286.1"/>
    </source>
</evidence>
<proteinExistence type="predicted"/>
<accession>A0A2T4CIA3</accession>